<keyword evidence="2" id="KW-1185">Reference proteome</keyword>
<comment type="caution">
    <text evidence="1">The sequence shown here is derived from an EMBL/GenBank/DDBJ whole genome shotgun (WGS) entry which is preliminary data.</text>
</comment>
<protein>
    <submittedName>
        <fullName evidence="1">Uncharacterized protein</fullName>
    </submittedName>
</protein>
<name>A0A840GL68_RHOTE</name>
<evidence type="ECO:0000313" key="1">
    <source>
        <dbReference type="EMBL" id="MBB4249172.1"/>
    </source>
</evidence>
<gene>
    <name evidence="1" type="ORF">GGD90_003577</name>
</gene>
<dbReference type="Proteomes" id="UP000587070">
    <property type="component" value="Unassembled WGS sequence"/>
</dbReference>
<organism evidence="1 2">
    <name type="scientific">Rhodocyclus tenuis</name>
    <name type="common">Rhodospirillum tenue</name>
    <dbReference type="NCBI Taxonomy" id="1066"/>
    <lineage>
        <taxon>Bacteria</taxon>
        <taxon>Pseudomonadati</taxon>
        <taxon>Pseudomonadota</taxon>
        <taxon>Betaproteobacteria</taxon>
        <taxon>Rhodocyclales</taxon>
        <taxon>Rhodocyclaceae</taxon>
        <taxon>Rhodocyclus</taxon>
    </lineage>
</organism>
<accession>A0A840GL68</accession>
<dbReference type="AlphaFoldDB" id="A0A840GL68"/>
<reference evidence="1 2" key="1">
    <citation type="submission" date="2020-08" db="EMBL/GenBank/DDBJ databases">
        <title>Genome sequencing of Purple Non-Sulfur Bacteria from various extreme environments.</title>
        <authorList>
            <person name="Mayer M."/>
        </authorList>
    </citation>
    <scope>NUCLEOTIDE SEQUENCE [LARGE SCALE GENOMIC DNA]</scope>
    <source>
        <strain evidence="1 2">2761</strain>
    </source>
</reference>
<dbReference type="EMBL" id="JACIGE010000022">
    <property type="protein sequence ID" value="MBB4249172.1"/>
    <property type="molecule type" value="Genomic_DNA"/>
</dbReference>
<sequence length="214" mass="24318">MESIVQNDRENDAAEIDLLTRMKLPSSFAGQSLFIKGEDSYNNAMLGWTHFPWDIYAAGYKDAADALVGALAERKASIDSVVYPLVFLYRQGLELQLKLILPLARRLAGKEAVADLQHSLMPLWSELRQHIEQLDPRENDEELPAIEDFIHQLDSVDPGSFAFRYPMTKKGEVSLPELQHINVRHLSEVMDSVFMLLGGIYSWLGEIEQSDSYY</sequence>
<dbReference type="RefSeq" id="WP_221227835.1">
    <property type="nucleotide sequence ID" value="NZ_JACIGE010000022.1"/>
</dbReference>
<evidence type="ECO:0000313" key="2">
    <source>
        <dbReference type="Proteomes" id="UP000587070"/>
    </source>
</evidence>
<proteinExistence type="predicted"/>